<dbReference type="Pfam" id="PF00617">
    <property type="entry name" value="RasGEF"/>
    <property type="match status" value="1"/>
</dbReference>
<evidence type="ECO:0000259" key="6">
    <source>
        <dbReference type="PROSITE" id="PS50002"/>
    </source>
</evidence>
<dbReference type="Gene3D" id="2.30.30.40">
    <property type="entry name" value="SH3 Domains"/>
    <property type="match status" value="1"/>
</dbReference>
<dbReference type="InterPro" id="IPR019804">
    <property type="entry name" value="Ras_G-nucl-exch_fac_CS"/>
</dbReference>
<dbReference type="PROSITE" id="PS50009">
    <property type="entry name" value="RASGEF_CAT"/>
    <property type="match status" value="1"/>
</dbReference>
<dbReference type="SMART" id="SM00229">
    <property type="entry name" value="RasGEFN"/>
    <property type="match status" value="1"/>
</dbReference>
<evidence type="ECO:0000313" key="10">
    <source>
        <dbReference type="Proteomes" id="UP000799444"/>
    </source>
</evidence>
<feature type="domain" description="Ras-GEF" evidence="7">
    <location>
        <begin position="938"/>
        <end position="1183"/>
    </location>
</feature>
<evidence type="ECO:0000256" key="1">
    <source>
        <dbReference type="ARBA" id="ARBA00022443"/>
    </source>
</evidence>
<feature type="region of interest" description="Disordered" evidence="5">
    <location>
        <begin position="1185"/>
        <end position="1209"/>
    </location>
</feature>
<accession>A0A9P4V7C0</accession>
<dbReference type="InterPro" id="IPR023578">
    <property type="entry name" value="Ras_GEF_dom_sf"/>
</dbReference>
<dbReference type="SMART" id="SM00326">
    <property type="entry name" value="SH3"/>
    <property type="match status" value="1"/>
</dbReference>
<evidence type="ECO:0000256" key="3">
    <source>
        <dbReference type="PROSITE-ProRule" id="PRU00168"/>
    </source>
</evidence>
<dbReference type="PANTHER" id="PTHR23113:SF354">
    <property type="entry name" value="BUD SITE SELECTION PROTEIN 5"/>
    <property type="match status" value="1"/>
</dbReference>
<dbReference type="PROSITE" id="PS00720">
    <property type="entry name" value="RASGEF"/>
    <property type="match status" value="1"/>
</dbReference>
<evidence type="ECO:0000313" key="9">
    <source>
        <dbReference type="EMBL" id="KAF2740729.1"/>
    </source>
</evidence>
<evidence type="ECO:0000256" key="4">
    <source>
        <dbReference type="PROSITE-ProRule" id="PRU00192"/>
    </source>
</evidence>
<dbReference type="Gene3D" id="1.10.840.10">
    <property type="entry name" value="Ras guanine-nucleotide exchange factors catalytic domain"/>
    <property type="match status" value="1"/>
</dbReference>
<keyword evidence="2 3" id="KW-0344">Guanine-nucleotide releasing factor</keyword>
<dbReference type="SMART" id="SM00147">
    <property type="entry name" value="RasGEF"/>
    <property type="match status" value="1"/>
</dbReference>
<feature type="compositionally biased region" description="Low complexity" evidence="5">
    <location>
        <begin position="298"/>
        <end position="310"/>
    </location>
</feature>
<keyword evidence="1 4" id="KW-0728">SH3 domain</keyword>
<dbReference type="Pfam" id="PF00618">
    <property type="entry name" value="RasGEF_N"/>
    <property type="match status" value="1"/>
</dbReference>
<dbReference type="InterPro" id="IPR036964">
    <property type="entry name" value="RASGEF_cat_dom_sf"/>
</dbReference>
<reference evidence="9" key="1">
    <citation type="journal article" date="2020" name="Stud. Mycol.">
        <title>101 Dothideomycetes genomes: a test case for predicting lifestyles and emergence of pathogens.</title>
        <authorList>
            <person name="Haridas S."/>
            <person name="Albert R."/>
            <person name="Binder M."/>
            <person name="Bloem J."/>
            <person name="Labutti K."/>
            <person name="Salamov A."/>
            <person name="Andreopoulos B."/>
            <person name="Baker S."/>
            <person name="Barry K."/>
            <person name="Bills G."/>
            <person name="Bluhm B."/>
            <person name="Cannon C."/>
            <person name="Castanera R."/>
            <person name="Culley D."/>
            <person name="Daum C."/>
            <person name="Ezra D."/>
            <person name="Gonzalez J."/>
            <person name="Henrissat B."/>
            <person name="Kuo A."/>
            <person name="Liang C."/>
            <person name="Lipzen A."/>
            <person name="Lutzoni F."/>
            <person name="Magnuson J."/>
            <person name="Mondo S."/>
            <person name="Nolan M."/>
            <person name="Ohm R."/>
            <person name="Pangilinan J."/>
            <person name="Park H.-J."/>
            <person name="Ramirez L."/>
            <person name="Alfaro M."/>
            <person name="Sun H."/>
            <person name="Tritt A."/>
            <person name="Yoshinaga Y."/>
            <person name="Zwiers L.-H."/>
            <person name="Turgeon B."/>
            <person name="Goodwin S."/>
            <person name="Spatafora J."/>
            <person name="Crous P."/>
            <person name="Grigoriev I."/>
        </authorList>
    </citation>
    <scope>NUCLEOTIDE SEQUENCE</scope>
    <source>
        <strain evidence="9">CBS 125425</strain>
    </source>
</reference>
<evidence type="ECO:0000259" key="7">
    <source>
        <dbReference type="PROSITE" id="PS50009"/>
    </source>
</evidence>
<dbReference type="Proteomes" id="UP000799444">
    <property type="component" value="Unassembled WGS sequence"/>
</dbReference>
<evidence type="ECO:0000259" key="8">
    <source>
        <dbReference type="PROSITE" id="PS50212"/>
    </source>
</evidence>
<dbReference type="AlphaFoldDB" id="A0A9P4V7C0"/>
<feature type="region of interest" description="Disordered" evidence="5">
    <location>
        <begin position="1"/>
        <end position="77"/>
    </location>
</feature>
<feature type="region of interest" description="Disordered" evidence="5">
    <location>
        <begin position="293"/>
        <end position="347"/>
    </location>
</feature>
<evidence type="ECO:0000256" key="2">
    <source>
        <dbReference type="ARBA" id="ARBA00022658"/>
    </source>
</evidence>
<proteinExistence type="predicted"/>
<feature type="region of interest" description="Disordered" evidence="5">
    <location>
        <begin position="621"/>
        <end position="660"/>
    </location>
</feature>
<dbReference type="CDD" id="cd00155">
    <property type="entry name" value="RasGEF"/>
    <property type="match status" value="1"/>
</dbReference>
<dbReference type="GO" id="GO:0007265">
    <property type="term" value="P:Ras protein signal transduction"/>
    <property type="evidence" value="ECO:0007669"/>
    <property type="project" value="TreeGrafter"/>
</dbReference>
<gene>
    <name evidence="9" type="ORF">EJ04DRAFT_530899</name>
</gene>
<dbReference type="InterPro" id="IPR000651">
    <property type="entry name" value="Ras-like_Gua-exchang_fac_N"/>
</dbReference>
<protein>
    <submittedName>
        <fullName evidence="9">Ras guanine-nucleotide exchange protein Cdc25p</fullName>
    </submittedName>
</protein>
<dbReference type="InterPro" id="IPR001452">
    <property type="entry name" value="SH3_domain"/>
</dbReference>
<dbReference type="GO" id="GO:0005085">
    <property type="term" value="F:guanyl-nucleotide exchange factor activity"/>
    <property type="evidence" value="ECO:0007669"/>
    <property type="project" value="UniProtKB-KW"/>
</dbReference>
<dbReference type="OrthoDB" id="546434at2759"/>
<dbReference type="EMBL" id="ML996099">
    <property type="protein sequence ID" value="KAF2740729.1"/>
    <property type="molecule type" value="Genomic_DNA"/>
</dbReference>
<dbReference type="SUPFAM" id="SSF50044">
    <property type="entry name" value="SH3-domain"/>
    <property type="match status" value="1"/>
</dbReference>
<dbReference type="PROSITE" id="PS50002">
    <property type="entry name" value="SH3"/>
    <property type="match status" value="1"/>
</dbReference>
<dbReference type="PROSITE" id="PS50212">
    <property type="entry name" value="RASGEF_NTER"/>
    <property type="match status" value="1"/>
</dbReference>
<dbReference type="PANTHER" id="PTHR23113">
    <property type="entry name" value="GUANINE NUCLEOTIDE EXCHANGE FACTOR"/>
    <property type="match status" value="1"/>
</dbReference>
<feature type="domain" description="N-terminal Ras-GEF" evidence="8">
    <location>
        <begin position="757"/>
        <end position="877"/>
    </location>
</feature>
<feature type="compositionally biased region" description="Low complexity" evidence="5">
    <location>
        <begin position="627"/>
        <end position="641"/>
    </location>
</feature>
<feature type="domain" description="SH3" evidence="6">
    <location>
        <begin position="82"/>
        <end position="152"/>
    </location>
</feature>
<comment type="caution">
    <text evidence="9">The sequence shown here is derived from an EMBL/GenBank/DDBJ whole genome shotgun (WGS) entry which is preliminary data.</text>
</comment>
<feature type="compositionally biased region" description="Low complexity" evidence="5">
    <location>
        <begin position="49"/>
        <end position="61"/>
    </location>
</feature>
<dbReference type="Gene3D" id="1.20.870.10">
    <property type="entry name" value="Son of sevenless (SoS) protein Chain: S domain 1"/>
    <property type="match status" value="1"/>
</dbReference>
<organism evidence="9 10">
    <name type="scientific">Polyplosphaeria fusca</name>
    <dbReference type="NCBI Taxonomy" id="682080"/>
    <lineage>
        <taxon>Eukaryota</taxon>
        <taxon>Fungi</taxon>
        <taxon>Dikarya</taxon>
        <taxon>Ascomycota</taxon>
        <taxon>Pezizomycotina</taxon>
        <taxon>Dothideomycetes</taxon>
        <taxon>Pleosporomycetidae</taxon>
        <taxon>Pleosporales</taxon>
        <taxon>Tetraplosphaeriaceae</taxon>
        <taxon>Polyplosphaeria</taxon>
    </lineage>
</organism>
<dbReference type="GO" id="GO:0005886">
    <property type="term" value="C:plasma membrane"/>
    <property type="evidence" value="ECO:0007669"/>
    <property type="project" value="TreeGrafter"/>
</dbReference>
<dbReference type="SUPFAM" id="SSF48366">
    <property type="entry name" value="Ras GEF"/>
    <property type="match status" value="1"/>
</dbReference>
<sequence>MAEFVADDEKTDKRASALVAPLNIQKSPRKTQVKEFGHTRQSSSKTARSIKSQSQSQSQISPPLTPRSSREGLPEVMPPQSVFHNYLRAFYHFHPSSTVSSSTDESSITVPINQGDVILVHSVHPNGWADGTLLASGARGWLPTNYCEPYDHPTIRNLLGALMHLWDLVRDGENGDLLVFTRQDYVRGMIAGVRFFLEKTQCLTRDSALIVAHVGLRRMRKGLLGDLSSLVKTAKKLQDILQANESPVPVFEQLDELVLKSFKLVTRAVRFLDIWAQDAVSLSFDLGDAVNNRPLTPPSDSADPSVPPVATANQAREDSVSTNEYEATVSRENAAATRDEQDGAKAQLPRNLNRLSVAFSIPSESDSLQSPLLPSAPQGQAKRLSVTHRLSYTGKVQGARKQNLASERLNAAHDSFLGFIGSFIGLHLQSRSSDELTLTTEQSVIACRQLLSIVEEVWDRDSRRSEQLEQAKDAMYLRLTELVQATKDMFNTIETSTGEEVVMPDSGKQLVSAATSCVRAAGDCVAKARVVIERIGDFEFENVGLGLSETIFEQTGQSEQPKQQDIETDKPLPAPPLSAKQMLPPLIVSESKPLPEVPVASPLGNNRVSLQPIQPPIVESPTAVSFRSSRSSLPPLNQLPTPQLPQPSPQEFSQSPASATQRFFSKSVRSDSVNVSVTDSSSTYRYSMRGDAASIISQASTRATTPDHTPAKHPSSQTLVSSFGSASELRSMASEDMTAVEEDLLETTYAHELIYNKEGQISGGSLHALVEQLTTHESTPDAMFVTTFYLTFRLFTTPVEFAQCLIDRFDYIGDSTSIGVPVRLRVYNVFKGWLESHWIGVCDNDALGIILTFATGKLRSSLPAAGKRLAELTSKVTEVRAGALVPRLVSSLGKTGISNTMFTSADTNVPSPVITKGQMNALRNNKEGKVQCSILDFDPLELARQFTLIESKLFCSIQPQELLASEWTKKNGSKAVNVRAMSTLSTDLANLVADTILHLEDAKKRAIIIKQWVKIAIKCLELNNYDSLMAIICSLNSSMVLRLKRTWELVSAKTKARLEELKIITDVGRNYAVLRQRLQNHVAPCIPFVGIYLTDLTFVDVGNGTTRQLPGESGRDGVSVINFDKHMKTAKIIGQLQSFQVPYRLAVVPELQEWMETQIQRMRTDDKANVQSYYRRSLLLEPREPALAARSSPPSIDASSQGGFTAESRTNSKDRFEFLNFHFSSTNAVKDR</sequence>
<keyword evidence="10" id="KW-1185">Reference proteome</keyword>
<feature type="compositionally biased region" description="Polar residues" evidence="5">
    <location>
        <begin position="1192"/>
        <end position="1209"/>
    </location>
</feature>
<dbReference type="CDD" id="cd06224">
    <property type="entry name" value="REM"/>
    <property type="match status" value="1"/>
</dbReference>
<feature type="region of interest" description="Disordered" evidence="5">
    <location>
        <begin position="554"/>
        <end position="578"/>
    </location>
</feature>
<feature type="compositionally biased region" description="Low complexity" evidence="5">
    <location>
        <begin position="649"/>
        <end position="658"/>
    </location>
</feature>
<name>A0A9P4V7C0_9PLEO</name>
<feature type="region of interest" description="Disordered" evidence="5">
    <location>
        <begin position="701"/>
        <end position="720"/>
    </location>
</feature>
<dbReference type="InterPro" id="IPR008937">
    <property type="entry name" value="Ras-like_GEF"/>
</dbReference>
<dbReference type="InterPro" id="IPR001895">
    <property type="entry name" value="RASGEF_cat_dom"/>
</dbReference>
<evidence type="ECO:0000256" key="5">
    <source>
        <dbReference type="SAM" id="MobiDB-lite"/>
    </source>
</evidence>
<dbReference type="InterPro" id="IPR036028">
    <property type="entry name" value="SH3-like_dom_sf"/>
</dbReference>